<dbReference type="Proteomes" id="UP000324748">
    <property type="component" value="Unassembled WGS sequence"/>
</dbReference>
<evidence type="ECO:0000256" key="1">
    <source>
        <dbReference type="SAM" id="MobiDB-lite"/>
    </source>
</evidence>
<protein>
    <submittedName>
        <fullName evidence="3">Uncharacterized protein</fullName>
    </submittedName>
</protein>
<evidence type="ECO:0000313" key="5">
    <source>
        <dbReference type="Proteomes" id="UP000325313"/>
    </source>
</evidence>
<evidence type="ECO:0000313" key="4">
    <source>
        <dbReference type="Proteomes" id="UP000324748"/>
    </source>
</evidence>
<evidence type="ECO:0000313" key="3">
    <source>
        <dbReference type="EMBL" id="KAA1136133.1"/>
    </source>
</evidence>
<keyword evidence="4" id="KW-1185">Reference proteome</keyword>
<evidence type="ECO:0000313" key="2">
    <source>
        <dbReference type="EMBL" id="KAA1085723.1"/>
    </source>
</evidence>
<feature type="compositionally biased region" description="Low complexity" evidence="1">
    <location>
        <begin position="1"/>
        <end position="12"/>
    </location>
</feature>
<feature type="compositionally biased region" description="Basic and acidic residues" evidence="1">
    <location>
        <begin position="163"/>
        <end position="179"/>
    </location>
</feature>
<organism evidence="3 5">
    <name type="scientific">Puccinia graminis f. sp. tritici</name>
    <dbReference type="NCBI Taxonomy" id="56615"/>
    <lineage>
        <taxon>Eukaryota</taxon>
        <taxon>Fungi</taxon>
        <taxon>Dikarya</taxon>
        <taxon>Basidiomycota</taxon>
        <taxon>Pucciniomycotina</taxon>
        <taxon>Pucciniomycetes</taxon>
        <taxon>Pucciniales</taxon>
        <taxon>Pucciniaceae</taxon>
        <taxon>Puccinia</taxon>
    </lineage>
</organism>
<accession>A0A5B0SFW6</accession>
<feature type="compositionally biased region" description="Basic residues" evidence="1">
    <location>
        <begin position="286"/>
        <end position="297"/>
    </location>
</feature>
<feature type="compositionally biased region" description="Basic residues" evidence="1">
    <location>
        <begin position="123"/>
        <end position="132"/>
    </location>
</feature>
<dbReference type="AlphaFoldDB" id="A0A5B0SFW6"/>
<feature type="region of interest" description="Disordered" evidence="1">
    <location>
        <begin position="194"/>
        <end position="324"/>
    </location>
</feature>
<name>A0A5B0SFW6_PUCGR</name>
<reference evidence="4 5" key="1">
    <citation type="submission" date="2019-05" db="EMBL/GenBank/DDBJ databases">
        <title>Emergence of the Ug99 lineage of the wheat stem rust pathogen through somatic hybridization.</title>
        <authorList>
            <person name="Li F."/>
            <person name="Upadhyaya N.M."/>
            <person name="Sperschneider J."/>
            <person name="Matny O."/>
            <person name="Nguyen-Phuc H."/>
            <person name="Mago R."/>
            <person name="Raley C."/>
            <person name="Miller M.E."/>
            <person name="Silverstein K.A.T."/>
            <person name="Henningsen E."/>
            <person name="Hirsch C.D."/>
            <person name="Visser B."/>
            <person name="Pretorius Z.A."/>
            <person name="Steffenson B.J."/>
            <person name="Schwessinger B."/>
            <person name="Dodds P.N."/>
            <person name="Figueroa M."/>
        </authorList>
    </citation>
    <scope>NUCLEOTIDE SEQUENCE [LARGE SCALE GENOMIC DNA]</scope>
    <source>
        <strain evidence="2">21-0</strain>
        <strain evidence="3 5">Ug99</strain>
    </source>
</reference>
<dbReference type="OrthoDB" id="2505284at2759"/>
<gene>
    <name evidence="2" type="ORF">PGT21_017494</name>
    <name evidence="3" type="ORF">PGTUg99_032910</name>
</gene>
<feature type="compositionally biased region" description="Basic and acidic residues" evidence="1">
    <location>
        <begin position="82"/>
        <end position="97"/>
    </location>
</feature>
<dbReference type="EMBL" id="VDEP01000036">
    <property type="protein sequence ID" value="KAA1136133.1"/>
    <property type="molecule type" value="Genomic_DNA"/>
</dbReference>
<proteinExistence type="predicted"/>
<dbReference type="EMBL" id="VSWC01000106">
    <property type="protein sequence ID" value="KAA1085723.1"/>
    <property type="molecule type" value="Genomic_DNA"/>
</dbReference>
<comment type="caution">
    <text evidence="3">The sequence shown here is derived from an EMBL/GenBank/DDBJ whole genome shotgun (WGS) entry which is preliminary data.</text>
</comment>
<feature type="compositionally biased region" description="Low complexity" evidence="1">
    <location>
        <begin position="237"/>
        <end position="252"/>
    </location>
</feature>
<feature type="compositionally biased region" description="Polar residues" evidence="1">
    <location>
        <begin position="112"/>
        <end position="122"/>
    </location>
</feature>
<sequence length="324" mass="35512">MSSRTSSRSSPSRIRKKPAALLPAQIPLPPSPPTSDALVLDDHLASSSPARQQAPRRVSPRNKASVSRQPVTQPPRRRRDTHRALEAAIESKQELARTRSKKRRVLEDHSDLSSPPTSPTNRKSTRSTKRLKASASTPSPLSPPTSSPIRAPKDTPNNPFLVKDGEKPRRAGAKRVDEHRKLVYVFRGKRIPYDTTEDLDDAGGSPFGSSCPKLLFPSPPSPAAPRKLKFQDEEEIMGGSSSAGPMSSPSRASQRDRSQLGFQTPKRDKGKHHPDGSHMLPTPQSRPRRAAPHHPPHQSKSNPSSRPALNRPVKSGKTMAKAMR</sequence>
<feature type="region of interest" description="Disordered" evidence="1">
    <location>
        <begin position="1"/>
        <end position="179"/>
    </location>
</feature>
<dbReference type="Proteomes" id="UP000325313">
    <property type="component" value="Unassembled WGS sequence"/>
</dbReference>